<dbReference type="EMBL" id="WTPW01000571">
    <property type="protein sequence ID" value="KAF0498183.1"/>
    <property type="molecule type" value="Genomic_DNA"/>
</dbReference>
<evidence type="ECO:0000313" key="2">
    <source>
        <dbReference type="EMBL" id="KAF0498183.1"/>
    </source>
</evidence>
<sequence length="236" mass="27396">MGNSQTKTRGVSTNESFKRYKAYGKCHTCKRFNTNVAWCQLCDPKNLISQFESAGGSGDKVIDDFLEDLWIHTEEYEKIVEWIPFERFEKVQEIGKGGFSYVYSATWVDGLRKLKSLEADAEQTRTGPSVVALKSITKSDNLTIEFLKEFRHQYYNCIKNMLGKYFAFYGITYHPTRKEYIQQYEEEEADDDTLQIHPEAIYICRVMNLGNLNEIGVEDENAEDENAEDENADYEE</sequence>
<reference evidence="2 3" key="1">
    <citation type="journal article" date="2019" name="Environ. Microbiol.">
        <title>At the nexus of three kingdoms: the genome of the mycorrhizal fungus Gigaspora margarita provides insights into plant, endobacterial and fungal interactions.</title>
        <authorList>
            <person name="Venice F."/>
            <person name="Ghignone S."/>
            <person name="Salvioli di Fossalunga A."/>
            <person name="Amselem J."/>
            <person name="Novero M."/>
            <person name="Xianan X."/>
            <person name="Sedzielewska Toro K."/>
            <person name="Morin E."/>
            <person name="Lipzen A."/>
            <person name="Grigoriev I.V."/>
            <person name="Henrissat B."/>
            <person name="Martin F.M."/>
            <person name="Bonfante P."/>
        </authorList>
    </citation>
    <scope>NUCLEOTIDE SEQUENCE [LARGE SCALE GENOMIC DNA]</scope>
    <source>
        <strain evidence="2 3">BEG34</strain>
    </source>
</reference>
<dbReference type="GO" id="GO:0004674">
    <property type="term" value="F:protein serine/threonine kinase activity"/>
    <property type="evidence" value="ECO:0007669"/>
    <property type="project" value="UniProtKB-KW"/>
</dbReference>
<keyword evidence="2" id="KW-0808">Transferase</keyword>
<dbReference type="Proteomes" id="UP000439903">
    <property type="component" value="Unassembled WGS sequence"/>
</dbReference>
<keyword evidence="2" id="KW-0723">Serine/threonine-protein kinase</keyword>
<evidence type="ECO:0000256" key="1">
    <source>
        <dbReference type="SAM" id="MobiDB-lite"/>
    </source>
</evidence>
<name>A0A8H4AI54_GIGMA</name>
<accession>A0A8H4AI54</accession>
<proteinExistence type="predicted"/>
<evidence type="ECO:0000313" key="3">
    <source>
        <dbReference type="Proteomes" id="UP000439903"/>
    </source>
</evidence>
<dbReference type="AlphaFoldDB" id="A0A8H4AI54"/>
<keyword evidence="2" id="KW-0418">Kinase</keyword>
<comment type="caution">
    <text evidence="2">The sequence shown here is derived from an EMBL/GenBank/DDBJ whole genome shotgun (WGS) entry which is preliminary data.</text>
</comment>
<keyword evidence="3" id="KW-1185">Reference proteome</keyword>
<feature type="region of interest" description="Disordered" evidence="1">
    <location>
        <begin position="216"/>
        <end position="236"/>
    </location>
</feature>
<dbReference type="SUPFAM" id="SSF56112">
    <property type="entry name" value="Protein kinase-like (PK-like)"/>
    <property type="match status" value="1"/>
</dbReference>
<dbReference type="InterPro" id="IPR011009">
    <property type="entry name" value="Kinase-like_dom_sf"/>
</dbReference>
<dbReference type="OrthoDB" id="2432957at2759"/>
<organism evidence="2 3">
    <name type="scientific">Gigaspora margarita</name>
    <dbReference type="NCBI Taxonomy" id="4874"/>
    <lineage>
        <taxon>Eukaryota</taxon>
        <taxon>Fungi</taxon>
        <taxon>Fungi incertae sedis</taxon>
        <taxon>Mucoromycota</taxon>
        <taxon>Glomeromycotina</taxon>
        <taxon>Glomeromycetes</taxon>
        <taxon>Diversisporales</taxon>
        <taxon>Gigasporaceae</taxon>
        <taxon>Gigaspora</taxon>
    </lineage>
</organism>
<dbReference type="Gene3D" id="3.30.200.20">
    <property type="entry name" value="Phosphorylase Kinase, domain 1"/>
    <property type="match status" value="1"/>
</dbReference>
<gene>
    <name evidence="2" type="ORF">F8M41_020578</name>
</gene>
<protein>
    <submittedName>
        <fullName evidence="2">Serine/threonine protein kinase</fullName>
    </submittedName>
</protein>